<dbReference type="PANTHER" id="PTHR47332">
    <property type="entry name" value="SET DOMAIN-CONTAINING PROTEIN 5"/>
    <property type="match status" value="1"/>
</dbReference>
<feature type="compositionally biased region" description="Acidic residues" evidence="1">
    <location>
        <begin position="89"/>
        <end position="111"/>
    </location>
</feature>
<evidence type="ECO:0000259" key="2">
    <source>
        <dbReference type="PROSITE" id="PS50280"/>
    </source>
</evidence>
<dbReference type="Pfam" id="PF00856">
    <property type="entry name" value="SET"/>
    <property type="match status" value="1"/>
</dbReference>
<evidence type="ECO:0000256" key="1">
    <source>
        <dbReference type="SAM" id="MobiDB-lite"/>
    </source>
</evidence>
<feature type="domain" description="SET" evidence="2">
    <location>
        <begin position="173"/>
        <end position="324"/>
    </location>
</feature>
<dbReference type="InterPro" id="IPR046341">
    <property type="entry name" value="SET_dom_sf"/>
</dbReference>
<sequence length="356" mass="39265">MEITSSTDEIASLDLQLEHRLTIQLETTASSFKADSDMGNSKNTQNNGCITDNPIYSNEKPLLCKDVLHGDQYWLSVNNITAESACTSESEEGFTSDLESWTDDEDDDSDESVLCLTSHGARPLDSNDSLRPPLPRRLSFKPLETVNEGEPAGSKDAESSHTQDQASTQTPEPDLESSPTVIFENGFFNVSESKIAGWGAFAARDLKFGDMILVEKPLFTADSSSLFKEFDKLDRDMREVALALHANDNCKPGTPKLQAIWTTNCFSTGWRDAAGLFPIASRFNHSCPPKDNIEYTFNNSNGSLEMVVKAPNIAAGEELTISYGNERTPLDLFLRYGFRCRCGACPGLLDNTLDIW</sequence>
<dbReference type="PROSITE" id="PS50280">
    <property type="entry name" value="SET"/>
    <property type="match status" value="1"/>
</dbReference>
<dbReference type="EMBL" id="JAZAVK010000118">
    <property type="protein sequence ID" value="KAK7421686.1"/>
    <property type="molecule type" value="Genomic_DNA"/>
</dbReference>
<evidence type="ECO:0000313" key="4">
    <source>
        <dbReference type="Proteomes" id="UP001498421"/>
    </source>
</evidence>
<protein>
    <recommendedName>
        <fullName evidence="2">SET domain-containing protein</fullName>
    </recommendedName>
</protein>
<dbReference type="Proteomes" id="UP001498421">
    <property type="component" value="Unassembled WGS sequence"/>
</dbReference>
<dbReference type="SMART" id="SM00317">
    <property type="entry name" value="SET"/>
    <property type="match status" value="1"/>
</dbReference>
<feature type="compositionally biased region" description="Polar residues" evidence="1">
    <location>
        <begin position="162"/>
        <end position="171"/>
    </location>
</feature>
<gene>
    <name evidence="3" type="ORF">QQZ08_009860</name>
</gene>
<evidence type="ECO:0000313" key="3">
    <source>
        <dbReference type="EMBL" id="KAK7421686.1"/>
    </source>
</evidence>
<comment type="caution">
    <text evidence="3">The sequence shown here is derived from an EMBL/GenBank/DDBJ whole genome shotgun (WGS) entry which is preliminary data.</text>
</comment>
<proteinExistence type="predicted"/>
<accession>A0ABR1HKE2</accession>
<dbReference type="InterPro" id="IPR001214">
    <property type="entry name" value="SET_dom"/>
</dbReference>
<dbReference type="Gene3D" id="2.170.270.10">
    <property type="entry name" value="SET domain"/>
    <property type="match status" value="1"/>
</dbReference>
<dbReference type="InterPro" id="IPR053185">
    <property type="entry name" value="SET_domain_protein"/>
</dbReference>
<feature type="region of interest" description="Disordered" evidence="1">
    <location>
        <begin position="85"/>
        <end position="178"/>
    </location>
</feature>
<dbReference type="PANTHER" id="PTHR47332:SF2">
    <property type="entry name" value="SET-6"/>
    <property type="match status" value="1"/>
</dbReference>
<keyword evidence="4" id="KW-1185">Reference proteome</keyword>
<organism evidence="3 4">
    <name type="scientific">Neonectria magnoliae</name>
    <dbReference type="NCBI Taxonomy" id="2732573"/>
    <lineage>
        <taxon>Eukaryota</taxon>
        <taxon>Fungi</taxon>
        <taxon>Dikarya</taxon>
        <taxon>Ascomycota</taxon>
        <taxon>Pezizomycotina</taxon>
        <taxon>Sordariomycetes</taxon>
        <taxon>Hypocreomycetidae</taxon>
        <taxon>Hypocreales</taxon>
        <taxon>Nectriaceae</taxon>
        <taxon>Neonectria</taxon>
    </lineage>
</organism>
<dbReference type="CDD" id="cd20071">
    <property type="entry name" value="SET_SMYD"/>
    <property type="match status" value="1"/>
</dbReference>
<dbReference type="SUPFAM" id="SSF82199">
    <property type="entry name" value="SET domain"/>
    <property type="match status" value="1"/>
</dbReference>
<reference evidence="3 4" key="1">
    <citation type="journal article" date="2025" name="Microbiol. Resour. Announc.">
        <title>Draft genome sequences for Neonectria magnoliae and Neonectria punicea, canker pathogens of Liriodendron tulipifera and Acer saccharum in West Virginia.</title>
        <authorList>
            <person name="Petronek H.M."/>
            <person name="Kasson M.T."/>
            <person name="Metheny A.M."/>
            <person name="Stauder C.M."/>
            <person name="Lovett B."/>
            <person name="Lynch S.C."/>
            <person name="Garnas J.R."/>
            <person name="Kasson L.R."/>
            <person name="Stajich J.E."/>
        </authorList>
    </citation>
    <scope>NUCLEOTIDE SEQUENCE [LARGE SCALE GENOMIC DNA]</scope>
    <source>
        <strain evidence="3 4">NRRL 64651</strain>
    </source>
</reference>
<name>A0ABR1HKE2_9HYPO</name>